<protein>
    <submittedName>
        <fullName evidence="1">Uncharacterized protein</fullName>
    </submittedName>
</protein>
<organism evidence="1 2">
    <name type="scientific">Edaphochlamys debaryana</name>
    <dbReference type="NCBI Taxonomy" id="47281"/>
    <lineage>
        <taxon>Eukaryota</taxon>
        <taxon>Viridiplantae</taxon>
        <taxon>Chlorophyta</taxon>
        <taxon>core chlorophytes</taxon>
        <taxon>Chlorophyceae</taxon>
        <taxon>CS clade</taxon>
        <taxon>Chlamydomonadales</taxon>
        <taxon>Chlamydomonadales incertae sedis</taxon>
        <taxon>Edaphochlamys</taxon>
    </lineage>
</organism>
<dbReference type="SMART" id="SM01411">
    <property type="entry name" value="Ephrin_rec_like"/>
    <property type="match status" value="1"/>
</dbReference>
<dbReference type="OrthoDB" id="10036721at2759"/>
<evidence type="ECO:0000313" key="2">
    <source>
        <dbReference type="Proteomes" id="UP000612055"/>
    </source>
</evidence>
<sequence length="416" mass="43879">MCPAGTYSATGYYPASSTPEASCTPCPAGTFSAAVGASSVDTCVECPIRFWSPAGAPSCIDCGAGKTTVWKGSDDTGDCVDAAFDIAAWNEGPWALSDTWFKDRAFDTAARFIWSSPPASTPTEQAKIDQEIAVLTRQFEAQSGVTLELYIMADNAAEIFIDGVFLGTSYAGWTATGRPLQVYPLPALTTGLHTVKLRGLNSQINPADDNPAGLIAGIRTVATQSTVIVTDSTWTRAAATAPDAADLAPSSTPPKGFSTGIYGASYGWFIWTDTWSEGESSAPVDVINVFKASYTTTETVGDVEIYALDSVCELFVNGLFIGAQTYSEYRWNGIALSGGENTFVLRCTNPIYCDGGATGACVHDPSSPANPAWVAFRFVLGGVDRMYSSNWEVGSAETSPCNNDGHCSAWSALSYA</sequence>
<name>A0A835XTQ5_9CHLO</name>
<keyword evidence="2" id="KW-1185">Reference proteome</keyword>
<proteinExistence type="predicted"/>
<dbReference type="Gene3D" id="2.60.120.260">
    <property type="entry name" value="Galactose-binding domain-like"/>
    <property type="match status" value="1"/>
</dbReference>
<dbReference type="AlphaFoldDB" id="A0A835XTQ5"/>
<accession>A0A835XTQ5</accession>
<dbReference type="EMBL" id="JAEHOE010000067">
    <property type="protein sequence ID" value="KAG2489946.1"/>
    <property type="molecule type" value="Genomic_DNA"/>
</dbReference>
<dbReference type="Proteomes" id="UP000612055">
    <property type="component" value="Unassembled WGS sequence"/>
</dbReference>
<comment type="caution">
    <text evidence="1">The sequence shown here is derived from an EMBL/GenBank/DDBJ whole genome shotgun (WGS) entry which is preliminary data.</text>
</comment>
<gene>
    <name evidence="1" type="ORF">HYH03_011577</name>
</gene>
<evidence type="ECO:0000313" key="1">
    <source>
        <dbReference type="EMBL" id="KAG2489946.1"/>
    </source>
</evidence>
<reference evidence="1" key="1">
    <citation type="journal article" date="2020" name="bioRxiv">
        <title>Comparative genomics of Chlamydomonas.</title>
        <authorList>
            <person name="Craig R.J."/>
            <person name="Hasan A.R."/>
            <person name="Ness R.W."/>
            <person name="Keightley P.D."/>
        </authorList>
    </citation>
    <scope>NUCLEOTIDE SEQUENCE</scope>
    <source>
        <strain evidence="1">CCAP 11/70</strain>
    </source>
</reference>